<comment type="caution">
    <text evidence="9">The sequence shown here is derived from an EMBL/GenBank/DDBJ whole genome shotgun (WGS) entry which is preliminary data.</text>
</comment>
<feature type="transmembrane region" description="Helical" evidence="8">
    <location>
        <begin position="7"/>
        <end position="35"/>
    </location>
</feature>
<gene>
    <name evidence="9" type="ORF">MQH31_06335</name>
</gene>
<evidence type="ECO:0000256" key="8">
    <source>
        <dbReference type="RuleBase" id="RU363041"/>
    </source>
</evidence>
<comment type="similarity">
    <text evidence="2 8">Belongs to the 4-toluene sulfonate uptake permease (TSUP) (TC 2.A.102) family.</text>
</comment>
<dbReference type="PANTHER" id="PTHR30269">
    <property type="entry name" value="TRANSMEMBRANE PROTEIN YFCA"/>
    <property type="match status" value="1"/>
</dbReference>
<reference evidence="9" key="1">
    <citation type="submission" date="2022-03" db="EMBL/GenBank/DDBJ databases">
        <title>Cryobacterium sp. nov. strain ZS14-85, isolated from Antarctic soil.</title>
        <authorList>
            <person name="Li J."/>
            <person name="Niu G."/>
        </authorList>
    </citation>
    <scope>NUCLEOTIDE SEQUENCE</scope>
    <source>
        <strain evidence="9">ZS14-85</strain>
    </source>
</reference>
<keyword evidence="6 8" id="KW-1133">Transmembrane helix</keyword>
<feature type="transmembrane region" description="Helical" evidence="8">
    <location>
        <begin position="156"/>
        <end position="184"/>
    </location>
</feature>
<keyword evidence="5 8" id="KW-0812">Transmembrane</keyword>
<evidence type="ECO:0000313" key="9">
    <source>
        <dbReference type="EMBL" id="MCI4657429.1"/>
    </source>
</evidence>
<keyword evidence="10" id="KW-1185">Reference proteome</keyword>
<dbReference type="AlphaFoldDB" id="A0AA41UGL0"/>
<dbReference type="Pfam" id="PF01925">
    <property type="entry name" value="TauE"/>
    <property type="match status" value="1"/>
</dbReference>
<evidence type="ECO:0000256" key="1">
    <source>
        <dbReference type="ARBA" id="ARBA00004651"/>
    </source>
</evidence>
<feature type="transmembrane region" description="Helical" evidence="8">
    <location>
        <begin position="196"/>
        <end position="215"/>
    </location>
</feature>
<keyword evidence="3" id="KW-0813">Transport</keyword>
<sequence length="270" mass="26936">MWPEAIAIAAAGFAAGMINVVVGSGTLITFPILVLLGYPPLVANVSNNLGLVAGGVAGTIGYRREIAAHRGFALALLPVALAGGLAGATLLLVLPSSAFKAIVPVLILVGIILVAIGPWIQGRVAARTTRSSAADAPAEPDQAAGIPGGPGRRLGIIATIFVLGVYGGYFGAAQGILVVGALGILTTVSLGSVNAVKNLLVTGVNLMASIVFILFARESIDWAVVGLITVGAGLGGLLGARVGRRLPPALLRAIIVTVGVVALANLLLNS</sequence>
<dbReference type="InterPro" id="IPR002781">
    <property type="entry name" value="TM_pro_TauE-like"/>
</dbReference>
<evidence type="ECO:0000256" key="6">
    <source>
        <dbReference type="ARBA" id="ARBA00022989"/>
    </source>
</evidence>
<accession>A0AA41UGL0</accession>
<name>A0AA41UGL0_9MICO</name>
<organism evidence="9 10">
    <name type="scientific">Cryobacterium zhongshanensis</name>
    <dbReference type="NCBI Taxonomy" id="2928153"/>
    <lineage>
        <taxon>Bacteria</taxon>
        <taxon>Bacillati</taxon>
        <taxon>Actinomycetota</taxon>
        <taxon>Actinomycetes</taxon>
        <taxon>Micrococcales</taxon>
        <taxon>Microbacteriaceae</taxon>
        <taxon>Cryobacterium</taxon>
    </lineage>
</organism>
<feature type="transmembrane region" description="Helical" evidence="8">
    <location>
        <begin position="74"/>
        <end position="95"/>
    </location>
</feature>
<dbReference type="GO" id="GO:0005886">
    <property type="term" value="C:plasma membrane"/>
    <property type="evidence" value="ECO:0007669"/>
    <property type="project" value="UniProtKB-SubCell"/>
</dbReference>
<feature type="transmembrane region" description="Helical" evidence="8">
    <location>
        <begin position="41"/>
        <end position="62"/>
    </location>
</feature>
<feature type="transmembrane region" description="Helical" evidence="8">
    <location>
        <begin position="222"/>
        <end position="243"/>
    </location>
</feature>
<protein>
    <recommendedName>
        <fullName evidence="8">Probable membrane transporter protein</fullName>
    </recommendedName>
</protein>
<dbReference type="EMBL" id="JALGAR010000001">
    <property type="protein sequence ID" value="MCI4657429.1"/>
    <property type="molecule type" value="Genomic_DNA"/>
</dbReference>
<dbReference type="Proteomes" id="UP001165341">
    <property type="component" value="Unassembled WGS sequence"/>
</dbReference>
<evidence type="ECO:0000256" key="2">
    <source>
        <dbReference type="ARBA" id="ARBA00009142"/>
    </source>
</evidence>
<dbReference type="PANTHER" id="PTHR30269:SF0">
    <property type="entry name" value="MEMBRANE TRANSPORTER PROTEIN YFCA-RELATED"/>
    <property type="match status" value="1"/>
</dbReference>
<dbReference type="InterPro" id="IPR052017">
    <property type="entry name" value="TSUP"/>
</dbReference>
<keyword evidence="4 8" id="KW-1003">Cell membrane</keyword>
<feature type="transmembrane region" description="Helical" evidence="8">
    <location>
        <begin position="249"/>
        <end position="268"/>
    </location>
</feature>
<proteinExistence type="inferred from homology"/>
<keyword evidence="7 8" id="KW-0472">Membrane</keyword>
<feature type="transmembrane region" description="Helical" evidence="8">
    <location>
        <begin position="101"/>
        <end position="120"/>
    </location>
</feature>
<evidence type="ECO:0000256" key="3">
    <source>
        <dbReference type="ARBA" id="ARBA00022448"/>
    </source>
</evidence>
<evidence type="ECO:0000256" key="4">
    <source>
        <dbReference type="ARBA" id="ARBA00022475"/>
    </source>
</evidence>
<comment type="subcellular location">
    <subcellularLocation>
        <location evidence="1 8">Cell membrane</location>
        <topology evidence="1 8">Multi-pass membrane protein</topology>
    </subcellularLocation>
</comment>
<evidence type="ECO:0000256" key="5">
    <source>
        <dbReference type="ARBA" id="ARBA00022692"/>
    </source>
</evidence>
<evidence type="ECO:0000256" key="7">
    <source>
        <dbReference type="ARBA" id="ARBA00023136"/>
    </source>
</evidence>
<dbReference type="RefSeq" id="WP_243011348.1">
    <property type="nucleotide sequence ID" value="NZ_JALGAR010000001.1"/>
</dbReference>
<evidence type="ECO:0000313" key="10">
    <source>
        <dbReference type="Proteomes" id="UP001165341"/>
    </source>
</evidence>